<feature type="domain" description="Dienelactone hydrolase" evidence="2">
    <location>
        <begin position="117"/>
        <end position="281"/>
    </location>
</feature>
<evidence type="ECO:0000259" key="2">
    <source>
        <dbReference type="Pfam" id="PF01738"/>
    </source>
</evidence>
<evidence type="ECO:0000313" key="3">
    <source>
        <dbReference type="EMBL" id="QDU88936.1"/>
    </source>
</evidence>
<proteinExistence type="predicted"/>
<dbReference type="KEGG" id="pnd:Pla175_23200"/>
<evidence type="ECO:0000256" key="1">
    <source>
        <dbReference type="SAM" id="SignalP"/>
    </source>
</evidence>
<dbReference type="SUPFAM" id="SSF53474">
    <property type="entry name" value="alpha/beta-Hydrolases"/>
    <property type="match status" value="1"/>
</dbReference>
<dbReference type="InterPro" id="IPR029058">
    <property type="entry name" value="AB_hydrolase_fold"/>
</dbReference>
<dbReference type="EC" id="3.1.1.72" evidence="3"/>
<dbReference type="Pfam" id="PF01738">
    <property type="entry name" value="DLH"/>
    <property type="match status" value="1"/>
</dbReference>
<dbReference type="Gene3D" id="3.40.50.1820">
    <property type="entry name" value="alpha/beta hydrolase"/>
    <property type="match status" value="1"/>
</dbReference>
<feature type="chain" id="PRO_5022117483" evidence="1">
    <location>
        <begin position="26"/>
        <end position="302"/>
    </location>
</feature>
<sequence precursor="true">MVSQHTTRSIVIWLSLASVATRAVAVEPTAKESPGAFGAARVIALYDGAAPGSEGWDYEEKIVQGRSGPQVRNVVRPTLLYFPAAKPVGAAMPAGAAMIVAPGGGNRTLMMGYEGVDIAKRLNASGIDAFVLKYRLKQTGDGADSAEPAALGPQAGQDVRALSAEDGRRAVELVRSRAEEFRLRPNRIGMIGFSAGGGPVRGAMSGDAGARPDIAALIYGAGRSGEKATAPDHAPPLFLAVAADDPNVEASIATFMAWRAADAPCELHVFQMGAHGFVDQGGGADHFMDRLVEWIQVNGWRP</sequence>
<organism evidence="3 4">
    <name type="scientific">Pirellulimonas nuda</name>
    <dbReference type="NCBI Taxonomy" id="2528009"/>
    <lineage>
        <taxon>Bacteria</taxon>
        <taxon>Pseudomonadati</taxon>
        <taxon>Planctomycetota</taxon>
        <taxon>Planctomycetia</taxon>
        <taxon>Pirellulales</taxon>
        <taxon>Lacipirellulaceae</taxon>
        <taxon>Pirellulimonas</taxon>
    </lineage>
</organism>
<dbReference type="RefSeq" id="WP_145284502.1">
    <property type="nucleotide sequence ID" value="NZ_CP036291.1"/>
</dbReference>
<reference evidence="3 4" key="1">
    <citation type="submission" date="2019-02" db="EMBL/GenBank/DDBJ databases">
        <title>Deep-cultivation of Planctomycetes and their phenomic and genomic characterization uncovers novel biology.</title>
        <authorList>
            <person name="Wiegand S."/>
            <person name="Jogler M."/>
            <person name="Boedeker C."/>
            <person name="Pinto D."/>
            <person name="Vollmers J."/>
            <person name="Rivas-Marin E."/>
            <person name="Kohn T."/>
            <person name="Peeters S.H."/>
            <person name="Heuer A."/>
            <person name="Rast P."/>
            <person name="Oberbeckmann S."/>
            <person name="Bunk B."/>
            <person name="Jeske O."/>
            <person name="Meyerdierks A."/>
            <person name="Storesund J.E."/>
            <person name="Kallscheuer N."/>
            <person name="Luecker S."/>
            <person name="Lage O.M."/>
            <person name="Pohl T."/>
            <person name="Merkel B.J."/>
            <person name="Hornburger P."/>
            <person name="Mueller R.-W."/>
            <person name="Bruemmer F."/>
            <person name="Labrenz M."/>
            <person name="Spormann A.M."/>
            <person name="Op den Camp H."/>
            <person name="Overmann J."/>
            <person name="Amann R."/>
            <person name="Jetten M.S.M."/>
            <person name="Mascher T."/>
            <person name="Medema M.H."/>
            <person name="Devos D.P."/>
            <person name="Kaster A.-K."/>
            <person name="Ovreas L."/>
            <person name="Rohde M."/>
            <person name="Galperin M.Y."/>
            <person name="Jogler C."/>
        </authorList>
    </citation>
    <scope>NUCLEOTIDE SEQUENCE [LARGE SCALE GENOMIC DNA]</scope>
    <source>
        <strain evidence="3 4">Pla175</strain>
    </source>
</reference>
<dbReference type="AlphaFoldDB" id="A0A518DBX5"/>
<protein>
    <submittedName>
        <fullName evidence="3">Acetylxylan esterase</fullName>
        <ecNumber evidence="3">3.1.1.72</ecNumber>
    </submittedName>
</protein>
<evidence type="ECO:0000313" key="4">
    <source>
        <dbReference type="Proteomes" id="UP000317429"/>
    </source>
</evidence>
<accession>A0A518DBX5</accession>
<keyword evidence="1" id="KW-0732">Signal</keyword>
<keyword evidence="3" id="KW-0378">Hydrolase</keyword>
<dbReference type="EMBL" id="CP036291">
    <property type="protein sequence ID" value="QDU88936.1"/>
    <property type="molecule type" value="Genomic_DNA"/>
</dbReference>
<gene>
    <name evidence="3" type="primary">axeA1_2</name>
    <name evidence="3" type="ORF">Pla175_23200</name>
</gene>
<dbReference type="GO" id="GO:0046555">
    <property type="term" value="F:acetylxylan esterase activity"/>
    <property type="evidence" value="ECO:0007669"/>
    <property type="project" value="UniProtKB-EC"/>
</dbReference>
<dbReference type="OrthoDB" id="9794725at2"/>
<name>A0A518DBX5_9BACT</name>
<keyword evidence="4" id="KW-1185">Reference proteome</keyword>
<dbReference type="InterPro" id="IPR002925">
    <property type="entry name" value="Dienelactn_hydro"/>
</dbReference>
<dbReference type="Proteomes" id="UP000317429">
    <property type="component" value="Chromosome"/>
</dbReference>
<feature type="signal peptide" evidence="1">
    <location>
        <begin position="1"/>
        <end position="25"/>
    </location>
</feature>